<name>A0ABR1F632_9ASCO</name>
<proteinExistence type="predicted"/>
<reference evidence="1 2" key="1">
    <citation type="submission" date="2024-03" db="EMBL/GenBank/DDBJ databases">
        <title>Genome-scale model development and genomic sequencing of the oleaginous clade Lipomyces.</title>
        <authorList>
            <consortium name="Lawrence Berkeley National Laboratory"/>
            <person name="Czajka J.J."/>
            <person name="Han Y."/>
            <person name="Kim J."/>
            <person name="Mondo S.J."/>
            <person name="Hofstad B.A."/>
            <person name="Robles A."/>
            <person name="Haridas S."/>
            <person name="Riley R."/>
            <person name="LaButti K."/>
            <person name="Pangilinan J."/>
            <person name="Andreopoulos W."/>
            <person name="Lipzen A."/>
            <person name="Yan J."/>
            <person name="Wang M."/>
            <person name="Ng V."/>
            <person name="Grigoriev I.V."/>
            <person name="Spatafora J.W."/>
            <person name="Magnuson J.K."/>
            <person name="Baker S.E."/>
            <person name="Pomraning K.R."/>
        </authorList>
    </citation>
    <scope>NUCLEOTIDE SEQUENCE [LARGE SCALE GENOMIC DNA]</scope>
    <source>
        <strain evidence="1 2">Phaff 52-87</strain>
    </source>
</reference>
<protein>
    <recommendedName>
        <fullName evidence="3">Secreted protein</fullName>
    </recommendedName>
</protein>
<dbReference type="EMBL" id="JBBJBU010000008">
    <property type="protein sequence ID" value="KAK7204558.1"/>
    <property type="molecule type" value="Genomic_DNA"/>
</dbReference>
<dbReference type="RefSeq" id="XP_064767591.1">
    <property type="nucleotide sequence ID" value="XM_064913071.1"/>
</dbReference>
<dbReference type="GeneID" id="90038583"/>
<organism evidence="1 2">
    <name type="scientific">Myxozyma melibiosi</name>
    <dbReference type="NCBI Taxonomy" id="54550"/>
    <lineage>
        <taxon>Eukaryota</taxon>
        <taxon>Fungi</taxon>
        <taxon>Dikarya</taxon>
        <taxon>Ascomycota</taxon>
        <taxon>Saccharomycotina</taxon>
        <taxon>Lipomycetes</taxon>
        <taxon>Lipomycetales</taxon>
        <taxon>Lipomycetaceae</taxon>
        <taxon>Myxozyma</taxon>
    </lineage>
</organism>
<keyword evidence="2" id="KW-1185">Reference proteome</keyword>
<sequence length="71" mass="7972">MSRPIILAIASSSRLSAPLLSAPFTAFHLWLLSSSALSRQILSFLFCNRPSMPDIHKFKPISFTLCITREH</sequence>
<evidence type="ECO:0008006" key="3">
    <source>
        <dbReference type="Google" id="ProtNLM"/>
    </source>
</evidence>
<comment type="caution">
    <text evidence="1">The sequence shown here is derived from an EMBL/GenBank/DDBJ whole genome shotgun (WGS) entry which is preliminary data.</text>
</comment>
<evidence type="ECO:0000313" key="2">
    <source>
        <dbReference type="Proteomes" id="UP001498771"/>
    </source>
</evidence>
<gene>
    <name evidence="1" type="ORF">BZA70DRAFT_281125</name>
</gene>
<accession>A0ABR1F632</accession>
<dbReference type="Proteomes" id="UP001498771">
    <property type="component" value="Unassembled WGS sequence"/>
</dbReference>
<evidence type="ECO:0000313" key="1">
    <source>
        <dbReference type="EMBL" id="KAK7204558.1"/>
    </source>
</evidence>